<dbReference type="PANTHER" id="PTHR24404:SF106">
    <property type="entry name" value="C2H2-TYPE DOMAIN-CONTAINING PROTEIN"/>
    <property type="match status" value="1"/>
</dbReference>
<dbReference type="SMART" id="SM00355">
    <property type="entry name" value="ZnF_C2H2"/>
    <property type="match status" value="11"/>
</dbReference>
<dbReference type="PROSITE" id="PS50157">
    <property type="entry name" value="ZINC_FINGER_C2H2_2"/>
    <property type="match status" value="8"/>
</dbReference>
<feature type="domain" description="C2H2-type" evidence="9">
    <location>
        <begin position="437"/>
        <end position="465"/>
    </location>
</feature>
<gene>
    <name evidence="10" type="ORF">CHILSU_LOCUS7341</name>
</gene>
<reference evidence="10" key="1">
    <citation type="submission" date="2021-12" db="EMBL/GenBank/DDBJ databases">
        <authorList>
            <person name="King R."/>
        </authorList>
    </citation>
    <scope>NUCLEOTIDE SEQUENCE</scope>
</reference>
<sequence>MNEFVNINTSYLQTFDQNNKTITFSQSVCISCLQQNVAFINLSRCKHANFFNFFYKYKVGYQNSVICHECHHFLKKIELFRQQVEESLVVLNGQAQNIKPAKKFQDLQISNTQGDDASFKYEHDENEKRDNAQQDHYNDLTTEVKIEHESYSDFEIDVPLSQIKKEMKKVKKKKKKVKGNEVATKLKKPKKRSPLAEKYEGKISIITLSREEMLEEREREAKKQNYLKLPFKCESCITGFDHELTLKDHMEKRHGSKQGGYECNICKSILSTDISYKEHTKRHTRRYECQACGKRNNSIYSVIKHYNDQHGTIDTQFVCQECGFITDSHRSYRYHRDKHKQKQQCSLCDSTFVNNSGLRVHMFTVHKQSGRVYTCGTCGKSYSGRSGLAAHTAAAHSSHSALDAYCAQCKTHFKTPHNLAHHLRTHSKHVTTQQKRFICDECGVKFLTKGSLQEHIDFVHLKSSKHKCDKCSKVFINGSALKKHVNFVHEKIRPPRNKICDHCGRGFTTLSILECHVRTHTGARPLRCSRCPATFAHSAALYTHHKLIHKREPRGQTSQN</sequence>
<keyword evidence="3" id="KW-0677">Repeat</keyword>
<evidence type="ECO:0000256" key="3">
    <source>
        <dbReference type="ARBA" id="ARBA00022737"/>
    </source>
</evidence>
<feature type="domain" description="C2H2-type" evidence="9">
    <location>
        <begin position="466"/>
        <end position="494"/>
    </location>
</feature>
<keyword evidence="4 8" id="KW-0863">Zinc-finger</keyword>
<feature type="domain" description="C2H2-type" evidence="9">
    <location>
        <begin position="498"/>
        <end position="525"/>
    </location>
</feature>
<dbReference type="Proteomes" id="UP001153292">
    <property type="component" value="Chromosome 27"/>
</dbReference>
<evidence type="ECO:0000256" key="2">
    <source>
        <dbReference type="ARBA" id="ARBA00022723"/>
    </source>
</evidence>
<dbReference type="PROSITE" id="PS00028">
    <property type="entry name" value="ZINC_FINGER_C2H2_1"/>
    <property type="match status" value="8"/>
</dbReference>
<evidence type="ECO:0000256" key="7">
    <source>
        <dbReference type="ARBA" id="ARBA00023242"/>
    </source>
</evidence>
<dbReference type="PANTHER" id="PTHR24404">
    <property type="entry name" value="ZINC FINGER PROTEIN"/>
    <property type="match status" value="1"/>
</dbReference>
<dbReference type="InterPro" id="IPR050589">
    <property type="entry name" value="Ikaros_C2H2-ZF"/>
</dbReference>
<evidence type="ECO:0000256" key="8">
    <source>
        <dbReference type="PROSITE-ProRule" id="PRU00042"/>
    </source>
</evidence>
<evidence type="ECO:0000256" key="5">
    <source>
        <dbReference type="ARBA" id="ARBA00022833"/>
    </source>
</evidence>
<accession>A0ABN8B804</accession>
<feature type="domain" description="C2H2-type" evidence="9">
    <location>
        <begin position="343"/>
        <end position="371"/>
    </location>
</feature>
<dbReference type="InterPro" id="IPR013087">
    <property type="entry name" value="Znf_C2H2_type"/>
</dbReference>
<name>A0ABN8B804_CHISP</name>
<organism evidence="10 11">
    <name type="scientific">Chilo suppressalis</name>
    <name type="common">Asiatic rice borer moth</name>
    <dbReference type="NCBI Taxonomy" id="168631"/>
    <lineage>
        <taxon>Eukaryota</taxon>
        <taxon>Metazoa</taxon>
        <taxon>Ecdysozoa</taxon>
        <taxon>Arthropoda</taxon>
        <taxon>Hexapoda</taxon>
        <taxon>Insecta</taxon>
        <taxon>Pterygota</taxon>
        <taxon>Neoptera</taxon>
        <taxon>Endopterygota</taxon>
        <taxon>Lepidoptera</taxon>
        <taxon>Glossata</taxon>
        <taxon>Ditrysia</taxon>
        <taxon>Pyraloidea</taxon>
        <taxon>Crambidae</taxon>
        <taxon>Crambinae</taxon>
        <taxon>Chilo</taxon>
    </lineage>
</organism>
<proteinExistence type="predicted"/>
<evidence type="ECO:0000313" key="11">
    <source>
        <dbReference type="Proteomes" id="UP001153292"/>
    </source>
</evidence>
<feature type="domain" description="C2H2-type" evidence="9">
    <location>
        <begin position="231"/>
        <end position="259"/>
    </location>
</feature>
<dbReference type="Gene3D" id="3.30.160.60">
    <property type="entry name" value="Classic Zinc Finger"/>
    <property type="match status" value="6"/>
</dbReference>
<feature type="domain" description="C2H2-type" evidence="9">
    <location>
        <begin position="404"/>
        <end position="431"/>
    </location>
</feature>
<dbReference type="EMBL" id="OU963920">
    <property type="protein sequence ID" value="CAH0404037.1"/>
    <property type="molecule type" value="Genomic_DNA"/>
</dbReference>
<feature type="domain" description="C2H2-type" evidence="9">
    <location>
        <begin position="373"/>
        <end position="401"/>
    </location>
</feature>
<evidence type="ECO:0000256" key="4">
    <source>
        <dbReference type="ARBA" id="ARBA00022771"/>
    </source>
</evidence>
<dbReference type="Pfam" id="PF00096">
    <property type="entry name" value="zf-C2H2"/>
    <property type="match status" value="3"/>
</dbReference>
<evidence type="ECO:0000313" key="10">
    <source>
        <dbReference type="EMBL" id="CAH0404037.1"/>
    </source>
</evidence>
<feature type="domain" description="C2H2-type" evidence="9">
    <location>
        <begin position="526"/>
        <end position="554"/>
    </location>
</feature>
<evidence type="ECO:0000259" key="9">
    <source>
        <dbReference type="PROSITE" id="PS50157"/>
    </source>
</evidence>
<comment type="subcellular location">
    <subcellularLocation>
        <location evidence="1">Nucleus</location>
    </subcellularLocation>
</comment>
<keyword evidence="11" id="KW-1185">Reference proteome</keyword>
<keyword evidence="2" id="KW-0479">Metal-binding</keyword>
<dbReference type="InterPro" id="IPR036236">
    <property type="entry name" value="Znf_C2H2_sf"/>
</dbReference>
<evidence type="ECO:0000256" key="1">
    <source>
        <dbReference type="ARBA" id="ARBA00004123"/>
    </source>
</evidence>
<keyword evidence="7" id="KW-0539">Nucleus</keyword>
<protein>
    <recommendedName>
        <fullName evidence="9">C2H2-type domain-containing protein</fullName>
    </recommendedName>
</protein>
<keyword evidence="6" id="KW-0238">DNA-binding</keyword>
<evidence type="ECO:0000256" key="6">
    <source>
        <dbReference type="ARBA" id="ARBA00023125"/>
    </source>
</evidence>
<dbReference type="SUPFAM" id="SSF57667">
    <property type="entry name" value="beta-beta-alpha zinc fingers"/>
    <property type="match status" value="3"/>
</dbReference>
<keyword evidence="5" id="KW-0862">Zinc</keyword>